<dbReference type="AlphaFoldDB" id="D4H0I6"/>
<evidence type="ECO:0000259" key="7">
    <source>
        <dbReference type="PROSITE" id="PS51918"/>
    </source>
</evidence>
<dbReference type="Gene3D" id="3.80.30.20">
    <property type="entry name" value="tm_1862 like domain"/>
    <property type="match status" value="1"/>
</dbReference>
<keyword evidence="9" id="KW-1185">Reference proteome</keyword>
<feature type="domain" description="Radical SAM core" evidence="7">
    <location>
        <begin position="14"/>
        <end position="248"/>
    </location>
</feature>
<evidence type="ECO:0000256" key="1">
    <source>
        <dbReference type="ARBA" id="ARBA00001966"/>
    </source>
</evidence>
<evidence type="ECO:0000313" key="9">
    <source>
        <dbReference type="Proteomes" id="UP000002012"/>
    </source>
</evidence>
<dbReference type="OrthoDB" id="9801689at2"/>
<keyword evidence="5" id="KW-0408">Iron</keyword>
<dbReference type="InterPro" id="IPR007197">
    <property type="entry name" value="rSAM"/>
</dbReference>
<dbReference type="InterPro" id="IPR058240">
    <property type="entry name" value="rSAM_sf"/>
</dbReference>
<dbReference type="PANTHER" id="PTHR11135">
    <property type="entry name" value="HISTONE ACETYLTRANSFERASE-RELATED"/>
    <property type="match status" value="1"/>
</dbReference>
<name>D4H0I6_DENA2</name>
<comment type="cofactor">
    <cofactor evidence="1">
        <name>[4Fe-4S] cluster</name>
        <dbReference type="ChEBI" id="CHEBI:49883"/>
    </cofactor>
</comment>
<dbReference type="PROSITE" id="PS51918">
    <property type="entry name" value="RADICAL_SAM"/>
    <property type="match status" value="1"/>
</dbReference>
<dbReference type="NCBIfam" id="TIGR01212">
    <property type="entry name" value="TIGR01212 family radical SAM protein"/>
    <property type="match status" value="1"/>
</dbReference>
<keyword evidence="4" id="KW-0479">Metal-binding</keyword>
<dbReference type="InterPro" id="IPR023404">
    <property type="entry name" value="rSAM_horseshoe"/>
</dbReference>
<dbReference type="FunCoup" id="D4H0I6">
    <property type="interactions" value="77"/>
</dbReference>
<dbReference type="GO" id="GO:0046872">
    <property type="term" value="F:metal ion binding"/>
    <property type="evidence" value="ECO:0007669"/>
    <property type="project" value="UniProtKB-KW"/>
</dbReference>
<dbReference type="Pfam" id="PF16199">
    <property type="entry name" value="Radical_SAM_C"/>
    <property type="match status" value="1"/>
</dbReference>
<keyword evidence="6" id="KW-0411">Iron-sulfur</keyword>
<dbReference type="Pfam" id="PF04055">
    <property type="entry name" value="Radical_SAM"/>
    <property type="match status" value="1"/>
</dbReference>
<dbReference type="SUPFAM" id="SSF102114">
    <property type="entry name" value="Radical SAM enzymes"/>
    <property type="match status" value="1"/>
</dbReference>
<dbReference type="eggNOG" id="COG1242">
    <property type="taxonomic scope" value="Bacteria"/>
</dbReference>
<keyword evidence="2" id="KW-0004">4Fe-4S</keyword>
<reference evidence="8 9" key="1">
    <citation type="journal article" date="2010" name="Stand. Genomic Sci.">
        <title>Complete genome sequence of Denitrovibrio acetiphilus type strain (N2460).</title>
        <authorList>
            <person name="Kiss H."/>
            <person name="Lang E."/>
            <person name="Lapidus A."/>
            <person name="Copeland A."/>
            <person name="Nolan M."/>
            <person name="Glavina Del Rio T."/>
            <person name="Chen F."/>
            <person name="Lucas S."/>
            <person name="Tice H."/>
            <person name="Cheng J.F."/>
            <person name="Han C."/>
            <person name="Goodwin L."/>
            <person name="Pitluck S."/>
            <person name="Liolios K."/>
            <person name="Pati A."/>
            <person name="Ivanova N."/>
            <person name="Mavromatis K."/>
            <person name="Chen A."/>
            <person name="Palaniappan K."/>
            <person name="Land M."/>
            <person name="Hauser L."/>
            <person name="Chang Y.J."/>
            <person name="Jeffries C.D."/>
            <person name="Detter J.C."/>
            <person name="Brettin T."/>
            <person name="Spring S."/>
            <person name="Rohde M."/>
            <person name="Goker M."/>
            <person name="Woyke T."/>
            <person name="Bristow J."/>
            <person name="Eisen J.A."/>
            <person name="Markowitz V."/>
            <person name="Hugenholtz P."/>
            <person name="Kyrpides N.C."/>
            <person name="Klenk H.P."/>
        </authorList>
    </citation>
    <scope>NUCLEOTIDE SEQUENCE [LARGE SCALE GENOMIC DNA]</scope>
    <source>
        <strain evidence="9">DSM 12809 / NBRC 114555 / N2460</strain>
    </source>
</reference>
<dbReference type="EMBL" id="CP001968">
    <property type="protein sequence ID" value="ADD68499.1"/>
    <property type="molecule type" value="Genomic_DNA"/>
</dbReference>
<evidence type="ECO:0000256" key="3">
    <source>
        <dbReference type="ARBA" id="ARBA00022691"/>
    </source>
</evidence>
<dbReference type="RefSeq" id="WP_013011010.1">
    <property type="nucleotide sequence ID" value="NC_013943.1"/>
</dbReference>
<sequence>MTYIYKFSEYLKERFGEKVWKVPVNAGFTCPNRDGHAGIGGCIYCSVDSFDGAEEGTIAEQVAERIEKLKRRGINKYIIYFQSYSNTYGTVETIRERVNCALVDDGIVAVHIGTRPDVIDREKLEYLQELNATYEVVVEYGLQSANDVTLAKVNRGHTVQDFKDAVALTHEYGLKVCAHVIFGLPGDSRQDMISSVRMLTELGVYSVKFHHLHVVKGTVLEKMFLAGDADVMSLEEYIDVLSEAMGYLDNSIVVARISGDAAGDTLVAPIWNVSKNEIEQKLIQIMKEKGITQGSLV</sequence>
<dbReference type="PaxDb" id="522772-Dacet_1735"/>
<dbReference type="STRING" id="522772.Dacet_1735"/>
<evidence type="ECO:0000256" key="2">
    <source>
        <dbReference type="ARBA" id="ARBA00022485"/>
    </source>
</evidence>
<dbReference type="KEGG" id="dap:Dacet_1735"/>
<accession>D4H0I6</accession>
<proteinExistence type="predicted"/>
<dbReference type="InParanoid" id="D4H0I6"/>
<dbReference type="InterPro" id="IPR006638">
    <property type="entry name" value="Elp3/MiaA/NifB-like_rSAM"/>
</dbReference>
<protein>
    <recommendedName>
        <fullName evidence="7">Radical SAM core domain-containing protein</fullName>
    </recommendedName>
</protein>
<dbReference type="CDD" id="cd01335">
    <property type="entry name" value="Radical_SAM"/>
    <property type="match status" value="1"/>
</dbReference>
<keyword evidence="3" id="KW-0949">S-adenosyl-L-methionine</keyword>
<dbReference type="PANTHER" id="PTHR11135:SF1">
    <property type="entry name" value="PROTEIN YHCC"/>
    <property type="match status" value="1"/>
</dbReference>
<dbReference type="InterPro" id="IPR032432">
    <property type="entry name" value="Radical_SAM_C"/>
</dbReference>
<evidence type="ECO:0000256" key="5">
    <source>
        <dbReference type="ARBA" id="ARBA00023004"/>
    </source>
</evidence>
<dbReference type="InterPro" id="IPR005911">
    <property type="entry name" value="YhcC-like"/>
</dbReference>
<dbReference type="SFLD" id="SFLDG01091">
    <property type="entry name" value="uncharacterized_CHP01210-like"/>
    <property type="match status" value="1"/>
</dbReference>
<dbReference type="InterPro" id="IPR039661">
    <property type="entry name" value="ELP3"/>
</dbReference>
<evidence type="ECO:0000256" key="6">
    <source>
        <dbReference type="ARBA" id="ARBA00023014"/>
    </source>
</evidence>
<dbReference type="SFLD" id="SFLDG01086">
    <property type="entry name" value="elongater_protein-like"/>
    <property type="match status" value="1"/>
</dbReference>
<evidence type="ECO:0000313" key="8">
    <source>
        <dbReference type="EMBL" id="ADD68499.1"/>
    </source>
</evidence>
<organism evidence="8 9">
    <name type="scientific">Denitrovibrio acetiphilus (strain DSM 12809 / NBRC 114555 / N2460)</name>
    <dbReference type="NCBI Taxonomy" id="522772"/>
    <lineage>
        <taxon>Bacteria</taxon>
        <taxon>Pseudomonadati</taxon>
        <taxon>Deferribacterota</taxon>
        <taxon>Deferribacteres</taxon>
        <taxon>Deferribacterales</taxon>
        <taxon>Geovibrionaceae</taxon>
        <taxon>Denitrovibrio</taxon>
    </lineage>
</organism>
<dbReference type="HOGENOM" id="CLU_060920_0_0_0"/>
<dbReference type="SFLD" id="SFLDS00029">
    <property type="entry name" value="Radical_SAM"/>
    <property type="match status" value="1"/>
</dbReference>
<dbReference type="GO" id="GO:0003824">
    <property type="term" value="F:catalytic activity"/>
    <property type="evidence" value="ECO:0007669"/>
    <property type="project" value="InterPro"/>
</dbReference>
<dbReference type="GO" id="GO:0051539">
    <property type="term" value="F:4 iron, 4 sulfur cluster binding"/>
    <property type="evidence" value="ECO:0007669"/>
    <property type="project" value="UniProtKB-KW"/>
</dbReference>
<evidence type="ECO:0000256" key="4">
    <source>
        <dbReference type="ARBA" id="ARBA00022723"/>
    </source>
</evidence>
<dbReference type="Proteomes" id="UP000002012">
    <property type="component" value="Chromosome"/>
</dbReference>
<gene>
    <name evidence="8" type="ordered locus">Dacet_1735</name>
</gene>
<dbReference type="SMART" id="SM00729">
    <property type="entry name" value="Elp3"/>
    <property type="match status" value="1"/>
</dbReference>